<feature type="transmembrane region" description="Helical" evidence="8">
    <location>
        <begin position="163"/>
        <end position="184"/>
    </location>
</feature>
<keyword evidence="3" id="KW-0813">Transport</keyword>
<keyword evidence="10" id="KW-1185">Reference proteome</keyword>
<name>A0ABW2KBC3_9ACTN</name>
<gene>
    <name evidence="9" type="ORF">ACFQRF_06265</name>
</gene>
<keyword evidence="5 8" id="KW-0812">Transmembrane</keyword>
<evidence type="ECO:0000256" key="2">
    <source>
        <dbReference type="ARBA" id="ARBA00009142"/>
    </source>
</evidence>
<evidence type="ECO:0000256" key="3">
    <source>
        <dbReference type="ARBA" id="ARBA00022448"/>
    </source>
</evidence>
<sequence>MPESSVLLIAGAAVLVGAMVQGGVGLGLALVAAPVVSLLDPGLMPGSVMVVTAVLPLLTLAAEWRHMDWRGIGWALAGRVPGTVAGVWVVAALPADALGLAVGVLVLAAAALTASRPRLRPTPITLAVAGVVSGVTGTATSVGGPPIALVYQRERGPTVRATLGGYFAIGVAGSLLALAVGGQLDARQAAAGAALVPFAVAGFLLAGPLRRILDGAVQRTALLALVAASGALLVARSALHWI</sequence>
<reference evidence="10" key="1">
    <citation type="journal article" date="2019" name="Int. J. Syst. Evol. Microbiol.">
        <title>The Global Catalogue of Microorganisms (GCM) 10K type strain sequencing project: providing services to taxonomists for standard genome sequencing and annotation.</title>
        <authorList>
            <consortium name="The Broad Institute Genomics Platform"/>
            <consortium name="The Broad Institute Genome Sequencing Center for Infectious Disease"/>
            <person name="Wu L."/>
            <person name="Ma J."/>
        </authorList>
    </citation>
    <scope>NUCLEOTIDE SEQUENCE [LARGE SCALE GENOMIC DNA]</scope>
    <source>
        <strain evidence="10">CGMCC 4.7382</strain>
    </source>
</reference>
<dbReference type="PANTHER" id="PTHR30269">
    <property type="entry name" value="TRANSMEMBRANE PROTEIN YFCA"/>
    <property type="match status" value="1"/>
</dbReference>
<dbReference type="PANTHER" id="PTHR30269:SF37">
    <property type="entry name" value="MEMBRANE TRANSPORTER PROTEIN"/>
    <property type="match status" value="1"/>
</dbReference>
<evidence type="ECO:0000256" key="8">
    <source>
        <dbReference type="RuleBase" id="RU363041"/>
    </source>
</evidence>
<dbReference type="Pfam" id="PF01925">
    <property type="entry name" value="TauE"/>
    <property type="match status" value="1"/>
</dbReference>
<dbReference type="Proteomes" id="UP001596540">
    <property type="component" value="Unassembled WGS sequence"/>
</dbReference>
<dbReference type="InterPro" id="IPR052017">
    <property type="entry name" value="TSUP"/>
</dbReference>
<dbReference type="EMBL" id="JBHTBH010000002">
    <property type="protein sequence ID" value="MFC7327342.1"/>
    <property type="molecule type" value="Genomic_DNA"/>
</dbReference>
<accession>A0ABW2KBC3</accession>
<dbReference type="RefSeq" id="WP_379869580.1">
    <property type="nucleotide sequence ID" value="NZ_JBHTBH010000002.1"/>
</dbReference>
<evidence type="ECO:0000256" key="5">
    <source>
        <dbReference type="ARBA" id="ARBA00022692"/>
    </source>
</evidence>
<evidence type="ECO:0000256" key="4">
    <source>
        <dbReference type="ARBA" id="ARBA00022475"/>
    </source>
</evidence>
<evidence type="ECO:0000256" key="6">
    <source>
        <dbReference type="ARBA" id="ARBA00022989"/>
    </source>
</evidence>
<feature type="transmembrane region" description="Helical" evidence="8">
    <location>
        <begin position="190"/>
        <end position="209"/>
    </location>
</feature>
<evidence type="ECO:0000256" key="7">
    <source>
        <dbReference type="ARBA" id="ARBA00023136"/>
    </source>
</evidence>
<dbReference type="InterPro" id="IPR002781">
    <property type="entry name" value="TM_pro_TauE-like"/>
</dbReference>
<feature type="transmembrane region" description="Helical" evidence="8">
    <location>
        <begin position="124"/>
        <end position="151"/>
    </location>
</feature>
<feature type="transmembrane region" description="Helical" evidence="8">
    <location>
        <begin position="85"/>
        <end position="112"/>
    </location>
</feature>
<comment type="subcellular location">
    <subcellularLocation>
        <location evidence="1 8">Cell membrane</location>
        <topology evidence="1 8">Multi-pass membrane protein</topology>
    </subcellularLocation>
</comment>
<comment type="caution">
    <text evidence="9">The sequence shown here is derived from an EMBL/GenBank/DDBJ whole genome shotgun (WGS) entry which is preliminary data.</text>
</comment>
<keyword evidence="4 8" id="KW-1003">Cell membrane</keyword>
<comment type="similarity">
    <text evidence="2 8">Belongs to the 4-toluene sulfonate uptake permease (TSUP) (TC 2.A.102) family.</text>
</comment>
<evidence type="ECO:0000313" key="10">
    <source>
        <dbReference type="Proteomes" id="UP001596540"/>
    </source>
</evidence>
<evidence type="ECO:0000256" key="1">
    <source>
        <dbReference type="ARBA" id="ARBA00004651"/>
    </source>
</evidence>
<evidence type="ECO:0000313" key="9">
    <source>
        <dbReference type="EMBL" id="MFC7327342.1"/>
    </source>
</evidence>
<protein>
    <recommendedName>
        <fullName evidence="8">Probable membrane transporter protein</fullName>
    </recommendedName>
</protein>
<feature type="transmembrane region" description="Helical" evidence="8">
    <location>
        <begin position="45"/>
        <end position="64"/>
    </location>
</feature>
<keyword evidence="6 8" id="KW-1133">Transmembrane helix</keyword>
<feature type="transmembrane region" description="Helical" evidence="8">
    <location>
        <begin position="221"/>
        <end position="239"/>
    </location>
</feature>
<proteinExistence type="inferred from homology"/>
<organism evidence="9 10">
    <name type="scientific">Marinactinospora rubrisoli</name>
    <dbReference type="NCBI Taxonomy" id="2715399"/>
    <lineage>
        <taxon>Bacteria</taxon>
        <taxon>Bacillati</taxon>
        <taxon>Actinomycetota</taxon>
        <taxon>Actinomycetes</taxon>
        <taxon>Streptosporangiales</taxon>
        <taxon>Nocardiopsidaceae</taxon>
        <taxon>Marinactinospora</taxon>
    </lineage>
</organism>
<keyword evidence="7 8" id="KW-0472">Membrane</keyword>